<evidence type="ECO:0000313" key="2">
    <source>
        <dbReference type="Proteomes" id="UP000199228"/>
    </source>
</evidence>
<sequence length="83" mass="9838">MIRLARSKAGHDTGKVYYICKEDDNYYYLTDGYLKKIEHPKKKKKKHLQLITQIPQKVVDILSEDVQDENAQIRKALKAYQDR</sequence>
<proteinExistence type="predicted"/>
<reference evidence="1 2" key="1">
    <citation type="submission" date="2016-10" db="EMBL/GenBank/DDBJ databases">
        <authorList>
            <person name="de Groot N.N."/>
        </authorList>
    </citation>
    <scope>NUCLEOTIDE SEQUENCE [LARGE SCALE GENOMIC DNA]</scope>
    <source>
        <strain evidence="1 2">DSM 3217</strain>
    </source>
</reference>
<name>A0A1G6CG22_EUBOX</name>
<dbReference type="InterPro" id="IPR008991">
    <property type="entry name" value="Translation_prot_SH3-like_sf"/>
</dbReference>
<dbReference type="Proteomes" id="UP000199228">
    <property type="component" value="Unassembled WGS sequence"/>
</dbReference>
<accession>A0A1G6CG22</accession>
<evidence type="ECO:0008006" key="3">
    <source>
        <dbReference type="Google" id="ProtNLM"/>
    </source>
</evidence>
<evidence type="ECO:0000313" key="1">
    <source>
        <dbReference type="EMBL" id="SDB31823.1"/>
    </source>
</evidence>
<dbReference type="RefSeq" id="WP_090174557.1">
    <property type="nucleotide sequence ID" value="NZ_FMXR01000019.1"/>
</dbReference>
<dbReference type="STRING" id="1732.SAMN02910417_02361"/>
<organism evidence="1 2">
    <name type="scientific">Eubacterium oxidoreducens</name>
    <dbReference type="NCBI Taxonomy" id="1732"/>
    <lineage>
        <taxon>Bacteria</taxon>
        <taxon>Bacillati</taxon>
        <taxon>Bacillota</taxon>
        <taxon>Clostridia</taxon>
        <taxon>Eubacteriales</taxon>
        <taxon>Eubacteriaceae</taxon>
        <taxon>Eubacterium</taxon>
    </lineage>
</organism>
<protein>
    <recommendedName>
        <fullName evidence="3">Ribosomal protein L14E/L6E/L27E</fullName>
    </recommendedName>
</protein>
<dbReference type="OrthoDB" id="1683515at2"/>
<dbReference type="AlphaFoldDB" id="A0A1G6CG22"/>
<gene>
    <name evidence="1" type="ORF">SAMN02910417_02361</name>
</gene>
<keyword evidence="2" id="KW-1185">Reference proteome</keyword>
<dbReference type="SUPFAM" id="SSF50104">
    <property type="entry name" value="Translation proteins SH3-like domain"/>
    <property type="match status" value="1"/>
</dbReference>
<dbReference type="EMBL" id="FMXR01000019">
    <property type="protein sequence ID" value="SDB31823.1"/>
    <property type="molecule type" value="Genomic_DNA"/>
</dbReference>